<name>A0ABU0EMS1_9PSEU</name>
<accession>A0ABU0EMS1</accession>
<proteinExistence type="predicted"/>
<protein>
    <submittedName>
        <fullName evidence="1">Uncharacterized protein</fullName>
    </submittedName>
</protein>
<keyword evidence="2" id="KW-1185">Reference proteome</keyword>
<gene>
    <name evidence="1" type="ORF">FB470_000572</name>
</gene>
<dbReference type="EMBL" id="JAUSUT010000001">
    <property type="protein sequence ID" value="MDQ0376578.1"/>
    <property type="molecule type" value="Genomic_DNA"/>
</dbReference>
<reference evidence="1 2" key="1">
    <citation type="submission" date="2023-07" db="EMBL/GenBank/DDBJ databases">
        <title>Sequencing the genomes of 1000 actinobacteria strains.</title>
        <authorList>
            <person name="Klenk H.-P."/>
        </authorList>
    </citation>
    <scope>NUCLEOTIDE SEQUENCE [LARGE SCALE GENOMIC DNA]</scope>
    <source>
        <strain evidence="1 2">DSM 45805</strain>
    </source>
</reference>
<evidence type="ECO:0000313" key="2">
    <source>
        <dbReference type="Proteomes" id="UP001229651"/>
    </source>
</evidence>
<dbReference type="RefSeq" id="WP_306988497.1">
    <property type="nucleotide sequence ID" value="NZ_JAUSUT010000001.1"/>
</dbReference>
<comment type="caution">
    <text evidence="1">The sequence shown here is derived from an EMBL/GenBank/DDBJ whole genome shotgun (WGS) entry which is preliminary data.</text>
</comment>
<sequence>MWLDDDFGEYPKPREGFERARAGTPTLLHEVSAKVGLVDEDFATVAAWARSAGGAAA</sequence>
<dbReference type="Proteomes" id="UP001229651">
    <property type="component" value="Unassembled WGS sequence"/>
</dbReference>
<evidence type="ECO:0000313" key="1">
    <source>
        <dbReference type="EMBL" id="MDQ0376578.1"/>
    </source>
</evidence>
<organism evidence="1 2">
    <name type="scientific">Amycolatopsis thermophila</name>
    <dbReference type="NCBI Taxonomy" id="206084"/>
    <lineage>
        <taxon>Bacteria</taxon>
        <taxon>Bacillati</taxon>
        <taxon>Actinomycetota</taxon>
        <taxon>Actinomycetes</taxon>
        <taxon>Pseudonocardiales</taxon>
        <taxon>Pseudonocardiaceae</taxon>
        <taxon>Amycolatopsis</taxon>
    </lineage>
</organism>